<protein>
    <submittedName>
        <fullName evidence="12">Wzz/FepE/Etk N-terminal domain-containing protein</fullName>
    </submittedName>
</protein>
<organism evidence="12 13">
    <name type="scientific">Rhodococcus qingshengii JCM 15477</name>
    <dbReference type="NCBI Taxonomy" id="1303681"/>
    <lineage>
        <taxon>Bacteria</taxon>
        <taxon>Bacillati</taxon>
        <taxon>Actinomycetota</taxon>
        <taxon>Actinomycetes</taxon>
        <taxon>Mycobacteriales</taxon>
        <taxon>Nocardiaceae</taxon>
        <taxon>Rhodococcus</taxon>
        <taxon>Rhodococcus erythropolis group</taxon>
    </lineage>
</organism>
<dbReference type="Proteomes" id="UP000831484">
    <property type="component" value="Chromosome"/>
</dbReference>
<dbReference type="SUPFAM" id="SSF52540">
    <property type="entry name" value="P-loop containing nucleoside triphosphate hydrolases"/>
    <property type="match status" value="1"/>
</dbReference>
<dbReference type="PANTHER" id="PTHR32309:SF31">
    <property type="entry name" value="CAPSULAR EXOPOLYSACCHARIDE FAMILY"/>
    <property type="match status" value="1"/>
</dbReference>
<dbReference type="GO" id="GO:0005886">
    <property type="term" value="C:plasma membrane"/>
    <property type="evidence" value="ECO:0007669"/>
    <property type="project" value="UniProtKB-SubCell"/>
</dbReference>
<dbReference type="InterPro" id="IPR003856">
    <property type="entry name" value="LPS_length_determ_N"/>
</dbReference>
<feature type="compositionally biased region" description="Polar residues" evidence="9">
    <location>
        <begin position="581"/>
        <end position="593"/>
    </location>
</feature>
<feature type="transmembrane region" description="Helical" evidence="10">
    <location>
        <begin position="15"/>
        <end position="33"/>
    </location>
</feature>
<name>A0AB38R9P9_RHOSG</name>
<keyword evidence="4 10" id="KW-0812">Transmembrane</keyword>
<feature type="domain" description="Polysaccharide chain length determinant N-terminal" evidence="11">
    <location>
        <begin position="9"/>
        <end position="89"/>
    </location>
</feature>
<evidence type="ECO:0000259" key="11">
    <source>
        <dbReference type="Pfam" id="PF02706"/>
    </source>
</evidence>
<dbReference type="InterPro" id="IPR050445">
    <property type="entry name" value="Bact_polysacc_biosynth/exp"/>
</dbReference>
<sequence>MNALSTAARILRRGWAIPVFAVLGLILGAFMAISSPSSYTSTTVLFIGSPISADSAGAYQGDLFSQQRAATYAQLFSSDDLAVKVIDDLGLPMSGHDLASQVSAAAVEKTVLLQVSVTDSTAEGSAGIANAYAKNFAQYVGQLETPNGGGRPNTSVQVVTEANAEDASGGSNLVMTSLFGIFGGLVVGIGVRVLLGRLDRSVRSASMLSAVAGVPILATVPESASRGFRALTFPADGATAYAESIRKLRTGIEFAGPSADAIRSVLIASPRYSEPAGCIAADLAVVLSEAGRRVLLVDGDLRSPSLDSYLGIKPAVGFSDVLAGAIPLVDVLVQVPGRSLTLLPAGSIRSDSGDAIASVSAREMLSEASEKFEYTIVVGPPLSLYSDSAVIGSVVDGVVLVSTQSISSVDEVEGAATTLRAAGANLLGAVLSGVGRGGLVKVRSRVSVVDEPAANEPPVNDASNEPVGAWPPVERGAGAQVVHAEPGVGSTGKNEVDKHDSGDSAESPAEDMRIDFDEWEPAETEGRYTRSDLDSPTVAIPRSMLRTKVAQKANLSSDELPTDKRQVRSLGGNGDFDSRSNHPSQASDSVQQN</sequence>
<keyword evidence="8 10" id="KW-0472">Membrane</keyword>
<dbReference type="Pfam" id="PF02706">
    <property type="entry name" value="Wzz"/>
    <property type="match status" value="1"/>
</dbReference>
<evidence type="ECO:0000256" key="3">
    <source>
        <dbReference type="ARBA" id="ARBA00022475"/>
    </source>
</evidence>
<proteinExistence type="inferred from homology"/>
<keyword evidence="7 10" id="KW-1133">Transmembrane helix</keyword>
<dbReference type="InterPro" id="IPR027417">
    <property type="entry name" value="P-loop_NTPase"/>
</dbReference>
<evidence type="ECO:0000313" key="13">
    <source>
        <dbReference type="Proteomes" id="UP000831484"/>
    </source>
</evidence>
<dbReference type="CDD" id="cd05387">
    <property type="entry name" value="BY-kinase"/>
    <property type="match status" value="1"/>
</dbReference>
<feature type="transmembrane region" description="Helical" evidence="10">
    <location>
        <begin position="173"/>
        <end position="195"/>
    </location>
</feature>
<keyword evidence="6" id="KW-0067">ATP-binding</keyword>
<dbReference type="GO" id="GO:0004713">
    <property type="term" value="F:protein tyrosine kinase activity"/>
    <property type="evidence" value="ECO:0007669"/>
    <property type="project" value="TreeGrafter"/>
</dbReference>
<comment type="subcellular location">
    <subcellularLocation>
        <location evidence="1">Cell membrane</location>
        <topology evidence="1">Multi-pass membrane protein</topology>
    </subcellularLocation>
</comment>
<dbReference type="Gene3D" id="3.40.50.300">
    <property type="entry name" value="P-loop containing nucleotide triphosphate hydrolases"/>
    <property type="match status" value="1"/>
</dbReference>
<evidence type="ECO:0000256" key="9">
    <source>
        <dbReference type="SAM" id="MobiDB-lite"/>
    </source>
</evidence>
<keyword evidence="13" id="KW-1185">Reference proteome</keyword>
<evidence type="ECO:0000256" key="4">
    <source>
        <dbReference type="ARBA" id="ARBA00022692"/>
    </source>
</evidence>
<gene>
    <name evidence="12" type="ORF">M0639_20840</name>
</gene>
<evidence type="ECO:0000256" key="8">
    <source>
        <dbReference type="ARBA" id="ARBA00023136"/>
    </source>
</evidence>
<dbReference type="InterPro" id="IPR005702">
    <property type="entry name" value="Wzc-like_C"/>
</dbReference>
<dbReference type="PANTHER" id="PTHR32309">
    <property type="entry name" value="TYROSINE-PROTEIN KINASE"/>
    <property type="match status" value="1"/>
</dbReference>
<feature type="compositionally biased region" description="Basic and acidic residues" evidence="9">
    <location>
        <begin position="524"/>
        <end position="533"/>
    </location>
</feature>
<reference evidence="13" key="1">
    <citation type="journal article" date="2022" name="Environ. Microbiol.">
        <title>Functional analysis, diversity, and distribution of carbendazim hydrolases MheI and CbmA, responsible for the initial step in carbendazim degradation.</title>
        <authorList>
            <person name="Zhang M."/>
            <person name="Bai X."/>
            <person name="Li Q."/>
            <person name="Zhang L."/>
            <person name="Zhu Q."/>
            <person name="Gao S."/>
            <person name="Ke Z."/>
            <person name="Jiang M."/>
            <person name="Hu J."/>
            <person name="Qiu J."/>
            <person name="Hong Q."/>
        </authorList>
    </citation>
    <scope>NUCLEOTIDE SEQUENCE [LARGE SCALE GENOMIC DNA]</scope>
    <source>
        <strain evidence="13">djl-6</strain>
    </source>
</reference>
<evidence type="ECO:0000256" key="6">
    <source>
        <dbReference type="ARBA" id="ARBA00022840"/>
    </source>
</evidence>
<evidence type="ECO:0000313" key="12">
    <source>
        <dbReference type="EMBL" id="UPU41469.1"/>
    </source>
</evidence>
<evidence type="ECO:0000256" key="5">
    <source>
        <dbReference type="ARBA" id="ARBA00022741"/>
    </source>
</evidence>
<feature type="region of interest" description="Disordered" evidence="9">
    <location>
        <begin position="453"/>
        <end position="593"/>
    </location>
</feature>
<dbReference type="EMBL" id="CP096563">
    <property type="protein sequence ID" value="UPU41469.1"/>
    <property type="molecule type" value="Genomic_DNA"/>
</dbReference>
<evidence type="ECO:0000256" key="1">
    <source>
        <dbReference type="ARBA" id="ARBA00004651"/>
    </source>
</evidence>
<keyword evidence="5" id="KW-0547">Nucleotide-binding</keyword>
<evidence type="ECO:0000256" key="2">
    <source>
        <dbReference type="ARBA" id="ARBA00006683"/>
    </source>
</evidence>
<comment type="similarity">
    <text evidence="2">Belongs to the CpsC/CapA family.</text>
</comment>
<dbReference type="AlphaFoldDB" id="A0AB38R9P9"/>
<evidence type="ECO:0000256" key="10">
    <source>
        <dbReference type="SAM" id="Phobius"/>
    </source>
</evidence>
<evidence type="ECO:0000256" key="7">
    <source>
        <dbReference type="ARBA" id="ARBA00022989"/>
    </source>
</evidence>
<keyword evidence="3" id="KW-1003">Cell membrane</keyword>
<dbReference type="RefSeq" id="WP_064233762.1">
    <property type="nucleotide sequence ID" value="NZ_CP096563.1"/>
</dbReference>
<accession>A0AB38R9P9</accession>